<dbReference type="RefSeq" id="WP_129189545.1">
    <property type="nucleotide sequence ID" value="NZ_CP035493.1"/>
</dbReference>
<keyword evidence="4" id="KW-1185">Reference proteome</keyword>
<dbReference type="OrthoDB" id="8451629at2"/>
<dbReference type="Pfam" id="PF10006">
    <property type="entry name" value="DUF2249"/>
    <property type="match status" value="1"/>
</dbReference>
<feature type="domain" description="DUF2249" evidence="2">
    <location>
        <begin position="35"/>
        <end position="102"/>
    </location>
</feature>
<reference evidence="3 4" key="1">
    <citation type="submission" date="2019-01" db="EMBL/GenBank/DDBJ databases">
        <title>Genome sequencing of strain FW10M-9.</title>
        <authorList>
            <person name="Heo J."/>
            <person name="Kim S.-J."/>
            <person name="Kim J.-S."/>
            <person name="Hong S.-B."/>
            <person name="Kwon S.-W."/>
        </authorList>
    </citation>
    <scope>NUCLEOTIDE SEQUENCE [LARGE SCALE GENOMIC DNA]</scope>
    <source>
        <strain evidence="3 4">FW10M-9</strain>
    </source>
</reference>
<evidence type="ECO:0000313" key="3">
    <source>
        <dbReference type="EMBL" id="QAY71152.1"/>
    </source>
</evidence>
<sequence>MSESVEILRSAPAAGGDPTSGGACGCGEHAAETPVLDVRTIPHAVRHGAVFGAFDQIRPGDSLVIIAPHAPLPMLAQLSQRAPIETEFLVEGPVEWQVRITRRTA</sequence>
<proteinExistence type="predicted"/>
<organism evidence="3 4">
    <name type="scientific">Xylanimonas protaetiae</name>
    <dbReference type="NCBI Taxonomy" id="2509457"/>
    <lineage>
        <taxon>Bacteria</taxon>
        <taxon>Bacillati</taxon>
        <taxon>Actinomycetota</taxon>
        <taxon>Actinomycetes</taxon>
        <taxon>Micrococcales</taxon>
        <taxon>Promicromonosporaceae</taxon>
        <taxon>Xylanimonas</taxon>
    </lineage>
</organism>
<name>A0A4P6F5Z5_9MICO</name>
<feature type="region of interest" description="Disordered" evidence="1">
    <location>
        <begin position="1"/>
        <end position="28"/>
    </location>
</feature>
<evidence type="ECO:0000313" key="4">
    <source>
        <dbReference type="Proteomes" id="UP000292118"/>
    </source>
</evidence>
<protein>
    <submittedName>
        <fullName evidence="3">DUF2249 domain-containing protein</fullName>
    </submittedName>
</protein>
<dbReference type="Proteomes" id="UP000292118">
    <property type="component" value="Chromosome"/>
</dbReference>
<evidence type="ECO:0000259" key="2">
    <source>
        <dbReference type="Pfam" id="PF10006"/>
    </source>
</evidence>
<gene>
    <name evidence="3" type="ORF">ET471_14820</name>
</gene>
<dbReference type="AlphaFoldDB" id="A0A4P6F5Z5"/>
<dbReference type="EMBL" id="CP035493">
    <property type="protein sequence ID" value="QAY71152.1"/>
    <property type="molecule type" value="Genomic_DNA"/>
</dbReference>
<dbReference type="KEGG" id="xya:ET471_14820"/>
<accession>A0A4P6F5Z5</accession>
<dbReference type="InterPro" id="IPR018720">
    <property type="entry name" value="DUF2249"/>
</dbReference>
<evidence type="ECO:0000256" key="1">
    <source>
        <dbReference type="SAM" id="MobiDB-lite"/>
    </source>
</evidence>